<sequence length="200" mass="22525">MRQGMRRLLQVLGFILTGIYIGISMSNAIISPTIVLSTRSVQRKRNQICVQSTLNPFEGDYAKHFLSVDPVKCSEDTDGRIDDFRNKDVETVTLSDSQVLPLKSDFVKIHCTAKDKNVYENVHVGVRNVPEYHQKIANLTSGLGLDVLILCFDSLSHMTYMRKLKKTYEYFTETLKGTTLNGYNIVGDGTPQARKPIFTG</sequence>
<reference evidence="1" key="1">
    <citation type="submission" date="2018-11" db="EMBL/GenBank/DDBJ databases">
        <authorList>
            <person name="Alioto T."/>
            <person name="Alioto T."/>
        </authorList>
    </citation>
    <scope>NUCLEOTIDE SEQUENCE</scope>
</reference>
<dbReference type="EMBL" id="UYJE01007509">
    <property type="protein sequence ID" value="VDI55509.1"/>
    <property type="molecule type" value="Genomic_DNA"/>
</dbReference>
<dbReference type="Proteomes" id="UP000596742">
    <property type="component" value="Unassembled WGS sequence"/>
</dbReference>
<dbReference type="PANTHER" id="PTHR10974">
    <property type="entry name" value="FI08016P-RELATED"/>
    <property type="match status" value="1"/>
</dbReference>
<dbReference type="PANTHER" id="PTHR10974:SF1">
    <property type="entry name" value="FI08016P-RELATED"/>
    <property type="match status" value="1"/>
</dbReference>
<dbReference type="Pfam" id="PF02995">
    <property type="entry name" value="DUF229"/>
    <property type="match status" value="1"/>
</dbReference>
<dbReference type="AlphaFoldDB" id="A0A8B6FXS2"/>
<keyword evidence="2" id="KW-1185">Reference proteome</keyword>
<evidence type="ECO:0000313" key="2">
    <source>
        <dbReference type="Proteomes" id="UP000596742"/>
    </source>
</evidence>
<protein>
    <submittedName>
        <fullName evidence="1">Uncharacterized protein</fullName>
    </submittedName>
</protein>
<dbReference type="OrthoDB" id="413313at2759"/>
<name>A0A8B6FXS2_MYTGA</name>
<accession>A0A8B6FXS2</accession>
<dbReference type="GO" id="GO:0005615">
    <property type="term" value="C:extracellular space"/>
    <property type="evidence" value="ECO:0007669"/>
    <property type="project" value="TreeGrafter"/>
</dbReference>
<dbReference type="InterPro" id="IPR004245">
    <property type="entry name" value="DUF229"/>
</dbReference>
<gene>
    <name evidence="1" type="ORF">MGAL_10B024815</name>
</gene>
<proteinExistence type="predicted"/>
<comment type="caution">
    <text evidence="1">The sequence shown here is derived from an EMBL/GenBank/DDBJ whole genome shotgun (WGS) entry which is preliminary data.</text>
</comment>
<organism evidence="1 2">
    <name type="scientific">Mytilus galloprovincialis</name>
    <name type="common">Mediterranean mussel</name>
    <dbReference type="NCBI Taxonomy" id="29158"/>
    <lineage>
        <taxon>Eukaryota</taxon>
        <taxon>Metazoa</taxon>
        <taxon>Spiralia</taxon>
        <taxon>Lophotrochozoa</taxon>
        <taxon>Mollusca</taxon>
        <taxon>Bivalvia</taxon>
        <taxon>Autobranchia</taxon>
        <taxon>Pteriomorphia</taxon>
        <taxon>Mytilida</taxon>
        <taxon>Mytiloidea</taxon>
        <taxon>Mytilidae</taxon>
        <taxon>Mytilinae</taxon>
        <taxon>Mytilus</taxon>
    </lineage>
</organism>
<evidence type="ECO:0000313" key="1">
    <source>
        <dbReference type="EMBL" id="VDI55509.1"/>
    </source>
</evidence>